<keyword evidence="2" id="KW-1185">Reference proteome</keyword>
<protein>
    <submittedName>
        <fullName evidence="1">Uncharacterized protein</fullName>
    </submittedName>
</protein>
<reference evidence="1 2" key="1">
    <citation type="submission" date="2022-10" db="EMBL/GenBank/DDBJ databases">
        <title>Roseococcus glaciei nov., sp. nov., isolated from glacier.</title>
        <authorList>
            <person name="Liu Q."/>
            <person name="Xin Y.-H."/>
        </authorList>
    </citation>
    <scope>NUCLEOTIDE SEQUENCE [LARGE SCALE GENOMIC DNA]</scope>
    <source>
        <strain evidence="1 2">MDT2-1-1</strain>
    </source>
</reference>
<name>A0ABT3P206_9PROT</name>
<sequence>MQTLEARMIECARQALAADAGSYAFGPDALHEVWAFVHEMTRGATEAGQPPAKLIEKLIGIEDPDDRALSGAAREAACRLAADAGVEVPPPAADEALSPMASVADRTLAVFLAKKANLFNAAAAWGVSEAGFWIERAAGYLFRREAIFLPPAGWVALYACWEKKRSEGAKVIAVPEKH</sequence>
<dbReference type="RefSeq" id="WP_301592422.1">
    <property type="nucleotide sequence ID" value="NZ_JAPFQI010000029.1"/>
</dbReference>
<evidence type="ECO:0000313" key="1">
    <source>
        <dbReference type="EMBL" id="MCW8088223.1"/>
    </source>
</evidence>
<organism evidence="1 2">
    <name type="scientific">Sabulicella glaciei</name>
    <dbReference type="NCBI Taxonomy" id="2984948"/>
    <lineage>
        <taxon>Bacteria</taxon>
        <taxon>Pseudomonadati</taxon>
        <taxon>Pseudomonadota</taxon>
        <taxon>Alphaproteobacteria</taxon>
        <taxon>Acetobacterales</taxon>
        <taxon>Acetobacteraceae</taxon>
        <taxon>Sabulicella</taxon>
    </lineage>
</organism>
<accession>A0ABT3P206</accession>
<dbReference type="EMBL" id="JAPFQI010000029">
    <property type="protein sequence ID" value="MCW8088223.1"/>
    <property type="molecule type" value="Genomic_DNA"/>
</dbReference>
<gene>
    <name evidence="1" type="ORF">OF850_21760</name>
</gene>
<dbReference type="Proteomes" id="UP001526430">
    <property type="component" value="Unassembled WGS sequence"/>
</dbReference>
<comment type="caution">
    <text evidence="1">The sequence shown here is derived from an EMBL/GenBank/DDBJ whole genome shotgun (WGS) entry which is preliminary data.</text>
</comment>
<proteinExistence type="predicted"/>
<evidence type="ECO:0000313" key="2">
    <source>
        <dbReference type="Proteomes" id="UP001526430"/>
    </source>
</evidence>